<dbReference type="InterPro" id="IPR006139">
    <property type="entry name" value="D-isomer_2_OHA_DH_cat_dom"/>
</dbReference>
<dbReference type="Pfam" id="PF00389">
    <property type="entry name" value="2-Hacid_dh"/>
    <property type="match status" value="1"/>
</dbReference>
<organism evidence="5 6">
    <name type="scientific">Candidatus Woesebacteria bacterium RIFCSPLOWO2_01_FULL_39_25</name>
    <dbReference type="NCBI Taxonomy" id="1802521"/>
    <lineage>
        <taxon>Bacteria</taxon>
        <taxon>Candidatus Woeseibacteriota</taxon>
    </lineage>
</organism>
<dbReference type="GO" id="GO:0005829">
    <property type="term" value="C:cytosol"/>
    <property type="evidence" value="ECO:0007669"/>
    <property type="project" value="TreeGrafter"/>
</dbReference>
<dbReference type="InterPro" id="IPR050223">
    <property type="entry name" value="D-isomer_2-hydroxyacid_DH"/>
</dbReference>
<dbReference type="InterPro" id="IPR006140">
    <property type="entry name" value="D-isomer_DH_NAD-bd"/>
</dbReference>
<dbReference type="STRING" id="1802521.A2893_01540"/>
<dbReference type="GO" id="GO:0051287">
    <property type="term" value="F:NAD binding"/>
    <property type="evidence" value="ECO:0007669"/>
    <property type="project" value="InterPro"/>
</dbReference>
<evidence type="ECO:0000313" key="5">
    <source>
        <dbReference type="EMBL" id="OGM65591.1"/>
    </source>
</evidence>
<proteinExistence type="inferred from homology"/>
<reference evidence="5 6" key="1">
    <citation type="journal article" date="2016" name="Nat. Commun.">
        <title>Thousands of microbial genomes shed light on interconnected biogeochemical processes in an aquifer system.</title>
        <authorList>
            <person name="Anantharaman K."/>
            <person name="Brown C.T."/>
            <person name="Hug L.A."/>
            <person name="Sharon I."/>
            <person name="Castelle C.J."/>
            <person name="Probst A.J."/>
            <person name="Thomas B.C."/>
            <person name="Singh A."/>
            <person name="Wilkins M.J."/>
            <person name="Karaoz U."/>
            <person name="Brodie E.L."/>
            <person name="Williams K.H."/>
            <person name="Hubbard S.S."/>
            <person name="Banfield J.F."/>
        </authorList>
    </citation>
    <scope>NUCLEOTIDE SEQUENCE [LARGE SCALE GENOMIC DNA]</scope>
</reference>
<dbReference type="PANTHER" id="PTHR10996">
    <property type="entry name" value="2-HYDROXYACID DEHYDROGENASE-RELATED"/>
    <property type="match status" value="1"/>
</dbReference>
<keyword evidence="1 2" id="KW-0560">Oxidoreductase</keyword>
<protein>
    <recommendedName>
        <fullName evidence="7">3-phosphoglycerate dehydrogenase</fullName>
    </recommendedName>
</protein>
<evidence type="ECO:0000259" key="3">
    <source>
        <dbReference type="Pfam" id="PF00389"/>
    </source>
</evidence>
<dbReference type="PROSITE" id="PS00670">
    <property type="entry name" value="D_2_HYDROXYACID_DH_2"/>
    <property type="match status" value="1"/>
</dbReference>
<dbReference type="GO" id="GO:0030267">
    <property type="term" value="F:glyoxylate reductase (NADPH) activity"/>
    <property type="evidence" value="ECO:0007669"/>
    <property type="project" value="TreeGrafter"/>
</dbReference>
<comment type="similarity">
    <text evidence="2">Belongs to the D-isomer specific 2-hydroxyacid dehydrogenase family.</text>
</comment>
<comment type="caution">
    <text evidence="5">The sequence shown here is derived from an EMBL/GenBank/DDBJ whole genome shotgun (WGS) entry which is preliminary data.</text>
</comment>
<evidence type="ECO:0000313" key="6">
    <source>
        <dbReference type="Proteomes" id="UP000176725"/>
    </source>
</evidence>
<dbReference type="Proteomes" id="UP000176725">
    <property type="component" value="Unassembled WGS sequence"/>
</dbReference>
<evidence type="ECO:0000259" key="4">
    <source>
        <dbReference type="Pfam" id="PF02826"/>
    </source>
</evidence>
<feature type="domain" description="D-isomer specific 2-hydroxyacid dehydrogenase catalytic" evidence="3">
    <location>
        <begin position="44"/>
        <end position="299"/>
    </location>
</feature>
<dbReference type="PANTHER" id="PTHR10996:SF264">
    <property type="entry name" value="HYPOTHETICAL D-ISOMER SPECIFIC 2-HYDROXYACID DEHYDROGENASE (EUROFUNG)"/>
    <property type="match status" value="1"/>
</dbReference>
<evidence type="ECO:0000256" key="1">
    <source>
        <dbReference type="ARBA" id="ARBA00023002"/>
    </source>
</evidence>
<dbReference type="Gene3D" id="3.40.50.720">
    <property type="entry name" value="NAD(P)-binding Rossmann-like Domain"/>
    <property type="match status" value="2"/>
</dbReference>
<dbReference type="Pfam" id="PF02826">
    <property type="entry name" value="2-Hacid_dh_C"/>
    <property type="match status" value="1"/>
</dbReference>
<name>A0A1F8BNC4_9BACT</name>
<accession>A0A1F8BNC4</accession>
<dbReference type="SUPFAM" id="SSF52283">
    <property type="entry name" value="Formate/glycerate dehydrogenase catalytic domain-like"/>
    <property type="match status" value="1"/>
</dbReference>
<dbReference type="InterPro" id="IPR036291">
    <property type="entry name" value="NAD(P)-bd_dom_sf"/>
</dbReference>
<evidence type="ECO:0008006" key="7">
    <source>
        <dbReference type="Google" id="ProtNLM"/>
    </source>
</evidence>
<evidence type="ECO:0000256" key="2">
    <source>
        <dbReference type="RuleBase" id="RU003719"/>
    </source>
</evidence>
<feature type="domain" description="D-isomer specific 2-hydroxyacid dehydrogenase NAD-binding" evidence="4">
    <location>
        <begin position="127"/>
        <end position="280"/>
    </location>
</feature>
<dbReference type="InterPro" id="IPR029753">
    <property type="entry name" value="D-isomer_DH_CS"/>
</dbReference>
<dbReference type="AlphaFoldDB" id="A0A1F8BNC4"/>
<dbReference type="SUPFAM" id="SSF51735">
    <property type="entry name" value="NAD(P)-binding Rossmann-fold domains"/>
    <property type="match status" value="1"/>
</dbReference>
<gene>
    <name evidence="5" type="ORF">A2893_01540</name>
</gene>
<dbReference type="GO" id="GO:0016618">
    <property type="term" value="F:hydroxypyruvate reductase [NAD(P)H] activity"/>
    <property type="evidence" value="ECO:0007669"/>
    <property type="project" value="TreeGrafter"/>
</dbReference>
<sequence length="306" mass="34441">MIRPTVYISEPSEIDSKSLSILRSKYQLIEGDCEFKKNYSQAHSNLMIRTYTKVDEKAFEVFPNLQNVVRVGVGLDNIDLDICKSKNVKVFNSAGSNANAVSEYVIGSIIFSKRKLHLLCKNDLVSWNRFKFMGSEIKGKQIGLIGFGNIAQLVYKKLKGFDCEGFYVFDPYISKEAYAAENIIFTQNIDTLIKNSDIVSIHVPLSDETYHLIDFDSLSSFKRGSVLVNTSRGAVVSEKDVIRAMVEKDITYIADVFETEPKVRKSLVKSPNFIGTPHIASMTKEANFEMVKTAVNNFLEGRPVNL</sequence>
<dbReference type="EMBL" id="MGHH01000001">
    <property type="protein sequence ID" value="OGM65591.1"/>
    <property type="molecule type" value="Genomic_DNA"/>
</dbReference>